<dbReference type="RefSeq" id="WP_132848093.1">
    <property type="nucleotide sequence ID" value="NZ_CP058648.1"/>
</dbReference>
<dbReference type="Gene3D" id="3.60.15.10">
    <property type="entry name" value="Ribonuclease Z/Hydroxyacylglutathione hydrolase-like"/>
    <property type="match status" value="1"/>
</dbReference>
<dbReference type="PANTHER" id="PTHR30619">
    <property type="entry name" value="DNA INTERNALIZATION/COMPETENCE PROTEIN COMEC/REC2"/>
    <property type="match status" value="1"/>
</dbReference>
<keyword evidence="1" id="KW-1133">Transmembrane helix</keyword>
<evidence type="ECO:0000313" key="4">
    <source>
        <dbReference type="Proteomes" id="UP000295504"/>
    </source>
</evidence>
<feature type="domain" description="Metallo-beta-lactamase" evidence="2">
    <location>
        <begin position="128"/>
        <end position="323"/>
    </location>
</feature>
<dbReference type="OrthoDB" id="9761531at2"/>
<dbReference type="SUPFAM" id="SSF81585">
    <property type="entry name" value="PsbU/PolX domain-like"/>
    <property type="match status" value="1"/>
</dbReference>
<dbReference type="EMBL" id="SLYC01000010">
    <property type="protein sequence ID" value="TCQ03273.1"/>
    <property type="molecule type" value="Genomic_DNA"/>
</dbReference>
<proteinExistence type="predicted"/>
<dbReference type="InterPro" id="IPR035681">
    <property type="entry name" value="ComA-like_MBL"/>
</dbReference>
<dbReference type="SMART" id="SM00849">
    <property type="entry name" value="Lactamase_B"/>
    <property type="match status" value="1"/>
</dbReference>
<dbReference type="PANTHER" id="PTHR30619:SF7">
    <property type="entry name" value="BETA-LACTAMASE DOMAIN PROTEIN"/>
    <property type="match status" value="1"/>
</dbReference>
<comment type="caution">
    <text evidence="3">The sequence shown here is derived from an EMBL/GenBank/DDBJ whole genome shotgun (WGS) entry which is preliminary data.</text>
</comment>
<keyword evidence="1" id="KW-0472">Membrane</keyword>
<dbReference type="SUPFAM" id="SSF56281">
    <property type="entry name" value="Metallo-hydrolase/oxidoreductase"/>
    <property type="match status" value="1"/>
</dbReference>
<dbReference type="Proteomes" id="UP000295504">
    <property type="component" value="Unassembled WGS sequence"/>
</dbReference>
<dbReference type="Pfam" id="PF00753">
    <property type="entry name" value="Lactamase_B"/>
    <property type="match status" value="1"/>
</dbReference>
<dbReference type="Pfam" id="PF12836">
    <property type="entry name" value="HHH_3"/>
    <property type="match status" value="1"/>
</dbReference>
<sequence length="473" mass="52235">MNNMFLFFFLLSFTGLLIGLIRPTLVIKWGNKRNRKQVIKTYLIASMAFLVLFSITLEPVYNSNEILLGAKESNDKEISTEANEKLDTGFVKEDLIVVNENDELKETKLKKELNTTENLVIHFIDVGQGDATFIQTPGGKAILIDAGERHMGSKVVSYIKSLDIDTIDLLIGTHPHADHIGGLEEVINNFNIGIVSMPKVTHTSKGFEDLLLAIQNKNISIKTARAGVTFDIDSMVELLLVAPNSAQYSILNDYSAVLKITYGNSSFLITGDAEINSEMEMIKQKHDLNVDVLRTGHHGSGTSSTSQFLNATSPKYAIVSVGKGNRYNHPSRDVINRLINNGIEIFRTDEFGTIVFSTDGQTYDVNIKKPYQTLPPKDIPTDQPTKLSNINKDNIEKAEVENTSSPNNASNGKININTASLKELQQIIHIGPERAEELISKRPFSSLDGLTSINGIGAGRLKDIKNEGKAYVQ</sequence>
<keyword evidence="4" id="KW-1185">Reference proteome</keyword>
<dbReference type="InterPro" id="IPR001279">
    <property type="entry name" value="Metallo-B-lactamas"/>
</dbReference>
<feature type="transmembrane region" description="Helical" evidence="1">
    <location>
        <begin position="39"/>
        <end position="57"/>
    </location>
</feature>
<evidence type="ECO:0000259" key="2">
    <source>
        <dbReference type="SMART" id="SM00849"/>
    </source>
</evidence>
<keyword evidence="1" id="KW-0812">Transmembrane</keyword>
<reference evidence="3 4" key="1">
    <citation type="submission" date="2019-03" db="EMBL/GenBank/DDBJ databases">
        <title>Genomic Encyclopedia of Type Strains, Phase IV (KMG-IV): sequencing the most valuable type-strain genomes for metagenomic binning, comparative biology and taxonomic classification.</title>
        <authorList>
            <person name="Goeker M."/>
        </authorList>
    </citation>
    <scope>NUCLEOTIDE SEQUENCE [LARGE SCALE GENOMIC DNA]</scope>
    <source>
        <strain evidence="3 4">DSM 100013</strain>
    </source>
</reference>
<protein>
    <submittedName>
        <fullName evidence="3">Competence protein ComEC</fullName>
    </submittedName>
</protein>
<dbReference type="Gene3D" id="1.10.150.320">
    <property type="entry name" value="Photosystem II 12 kDa extrinsic protein"/>
    <property type="match status" value="1"/>
</dbReference>
<dbReference type="AlphaFoldDB" id="A0A4R2U6B4"/>
<accession>A0A4R2U6B4</accession>
<dbReference type="CDD" id="cd07731">
    <property type="entry name" value="ComA-like_MBL-fold"/>
    <property type="match status" value="1"/>
</dbReference>
<feature type="transmembrane region" description="Helical" evidence="1">
    <location>
        <begin position="6"/>
        <end position="27"/>
    </location>
</feature>
<dbReference type="InterPro" id="IPR036866">
    <property type="entry name" value="RibonucZ/Hydroxyglut_hydro"/>
</dbReference>
<name>A0A4R2U6B4_9FIRM</name>
<organism evidence="3 4">
    <name type="scientific">Serpentinicella alkaliphila</name>
    <dbReference type="NCBI Taxonomy" id="1734049"/>
    <lineage>
        <taxon>Bacteria</taxon>
        <taxon>Bacillati</taxon>
        <taxon>Bacillota</taxon>
        <taxon>Clostridia</taxon>
        <taxon>Peptostreptococcales</taxon>
        <taxon>Natronincolaceae</taxon>
        <taxon>Serpentinicella</taxon>
    </lineage>
</organism>
<evidence type="ECO:0000256" key="1">
    <source>
        <dbReference type="SAM" id="Phobius"/>
    </source>
</evidence>
<gene>
    <name evidence="3" type="ORF">EDD79_101061</name>
</gene>
<dbReference type="InterPro" id="IPR052159">
    <property type="entry name" value="Competence_DNA_uptake"/>
</dbReference>
<evidence type="ECO:0000313" key="3">
    <source>
        <dbReference type="EMBL" id="TCQ03273.1"/>
    </source>
</evidence>